<organism evidence="1 2">
    <name type="scientific">Parelaphostrongylus tenuis</name>
    <name type="common">Meningeal worm</name>
    <dbReference type="NCBI Taxonomy" id="148309"/>
    <lineage>
        <taxon>Eukaryota</taxon>
        <taxon>Metazoa</taxon>
        <taxon>Ecdysozoa</taxon>
        <taxon>Nematoda</taxon>
        <taxon>Chromadorea</taxon>
        <taxon>Rhabditida</taxon>
        <taxon>Rhabditina</taxon>
        <taxon>Rhabditomorpha</taxon>
        <taxon>Strongyloidea</taxon>
        <taxon>Metastrongylidae</taxon>
        <taxon>Parelaphostrongylus</taxon>
    </lineage>
</organism>
<gene>
    <name evidence="1" type="ORF">KIN20_000448</name>
</gene>
<keyword evidence="2" id="KW-1185">Reference proteome</keyword>
<comment type="caution">
    <text evidence="1">The sequence shown here is derived from an EMBL/GenBank/DDBJ whole genome shotgun (WGS) entry which is preliminary data.</text>
</comment>
<dbReference type="EMBL" id="JAHQIW010000072">
    <property type="protein sequence ID" value="KAJ1345828.1"/>
    <property type="molecule type" value="Genomic_DNA"/>
</dbReference>
<dbReference type="Proteomes" id="UP001196413">
    <property type="component" value="Unassembled WGS sequence"/>
</dbReference>
<proteinExistence type="predicted"/>
<reference evidence="1" key="1">
    <citation type="submission" date="2021-06" db="EMBL/GenBank/DDBJ databases">
        <title>Parelaphostrongylus tenuis whole genome reference sequence.</title>
        <authorList>
            <person name="Garwood T.J."/>
            <person name="Larsen P.A."/>
            <person name="Fountain-Jones N.M."/>
            <person name="Garbe J.R."/>
            <person name="Macchietto M.G."/>
            <person name="Kania S.A."/>
            <person name="Gerhold R.W."/>
            <person name="Richards J.E."/>
            <person name="Wolf T.M."/>
        </authorList>
    </citation>
    <scope>NUCLEOTIDE SEQUENCE</scope>
    <source>
        <strain evidence="1">MNPRO001-30</strain>
        <tissue evidence="1">Meninges</tissue>
    </source>
</reference>
<sequence>MNLHNVQNPLWNSCPRKHRSAVVNVIKCYTAEWTVTKEASNLCRECHNHRPVLT</sequence>
<evidence type="ECO:0000313" key="2">
    <source>
        <dbReference type="Proteomes" id="UP001196413"/>
    </source>
</evidence>
<name>A0AAD5LW49_PARTN</name>
<protein>
    <submittedName>
        <fullName evidence="1">Uncharacterized protein</fullName>
    </submittedName>
</protein>
<evidence type="ECO:0000313" key="1">
    <source>
        <dbReference type="EMBL" id="KAJ1345828.1"/>
    </source>
</evidence>
<dbReference type="AlphaFoldDB" id="A0AAD5LW49"/>
<accession>A0AAD5LW49</accession>